<proteinExistence type="predicted"/>
<keyword evidence="2" id="KW-1185">Reference proteome</keyword>
<organism evidence="1 2">
    <name type="scientific">Amycolatopsis sacchari</name>
    <dbReference type="NCBI Taxonomy" id="115433"/>
    <lineage>
        <taxon>Bacteria</taxon>
        <taxon>Bacillati</taxon>
        <taxon>Actinomycetota</taxon>
        <taxon>Actinomycetes</taxon>
        <taxon>Pseudonocardiales</taxon>
        <taxon>Pseudonocardiaceae</taxon>
        <taxon>Amycolatopsis</taxon>
    </lineage>
</organism>
<sequence>MERPPWVRSVSPPRRVWVQVRRLLRPGVDDYGPRNSAALRVEPEVPGMLHEWIQREEGGWLGMVTVQLVSADEQWSLTVTIPVPAHLIRRRGMTRRDRLRDERRTHG</sequence>
<name>A0A1I3LZS0_9PSEU</name>
<dbReference type="RefSeq" id="WP_091504465.1">
    <property type="nucleotide sequence ID" value="NZ_FORP01000002.1"/>
</dbReference>
<protein>
    <submittedName>
        <fullName evidence="1">Uncharacterized protein</fullName>
    </submittedName>
</protein>
<dbReference type="STRING" id="115433.SAMN05421835_102120"/>
<evidence type="ECO:0000313" key="2">
    <source>
        <dbReference type="Proteomes" id="UP000199025"/>
    </source>
</evidence>
<dbReference type="EMBL" id="FORP01000002">
    <property type="protein sequence ID" value="SFI90301.1"/>
    <property type="molecule type" value="Genomic_DNA"/>
</dbReference>
<accession>A0A1I3LZS0</accession>
<dbReference type="OrthoDB" id="3556355at2"/>
<evidence type="ECO:0000313" key="1">
    <source>
        <dbReference type="EMBL" id="SFI90301.1"/>
    </source>
</evidence>
<reference evidence="1 2" key="1">
    <citation type="submission" date="2016-10" db="EMBL/GenBank/DDBJ databases">
        <authorList>
            <person name="de Groot N.N."/>
        </authorList>
    </citation>
    <scope>NUCLEOTIDE SEQUENCE [LARGE SCALE GENOMIC DNA]</scope>
    <source>
        <strain evidence="1 2">DSM 44468</strain>
    </source>
</reference>
<dbReference type="AlphaFoldDB" id="A0A1I3LZS0"/>
<gene>
    <name evidence="1" type="ORF">SAMN05421835_102120</name>
</gene>
<dbReference type="Proteomes" id="UP000199025">
    <property type="component" value="Unassembled WGS sequence"/>
</dbReference>